<accession>A0A9X0DKC7</accession>
<evidence type="ECO:0000313" key="2">
    <source>
        <dbReference type="EMBL" id="KAJ8064817.1"/>
    </source>
</evidence>
<dbReference type="OrthoDB" id="3360643at2759"/>
<sequence>MTSQAKLFLASCVLLLNTLVAVQGYEFTVGPKADVPIMKFEAILTVPPFSKDGRHLFAAGLTNQAKNYAFENRLSDHNPGKWEVDLMRDHGGIATDNNILPGDKIHTLLEYNHANQITTNNVTVIPGPESIKAGLKTKFKTQAANIQQEAPTVGKLNVARLYVGLSRGGVWDFGPILWEDVIITSETTDPWWCNDAWKASDDLQVTGRVTMFWGDGDKTNCQYEHMTWEPSKK</sequence>
<keyword evidence="3" id="KW-1185">Reference proteome</keyword>
<gene>
    <name evidence="2" type="ORF">OCU04_007125</name>
</gene>
<name>A0A9X0DKC7_9HELO</name>
<dbReference type="EMBL" id="JAPEIS010000007">
    <property type="protein sequence ID" value="KAJ8064817.1"/>
    <property type="molecule type" value="Genomic_DNA"/>
</dbReference>
<dbReference type="AlphaFoldDB" id="A0A9X0DKC7"/>
<proteinExistence type="predicted"/>
<dbReference type="Proteomes" id="UP001152300">
    <property type="component" value="Unassembled WGS sequence"/>
</dbReference>
<evidence type="ECO:0000256" key="1">
    <source>
        <dbReference type="SAM" id="SignalP"/>
    </source>
</evidence>
<reference evidence="2" key="1">
    <citation type="submission" date="2022-11" db="EMBL/GenBank/DDBJ databases">
        <title>Genome Resource of Sclerotinia nivalis Strain SnTB1, a Plant Pathogen Isolated from American Ginseng.</title>
        <authorList>
            <person name="Fan S."/>
        </authorList>
    </citation>
    <scope>NUCLEOTIDE SEQUENCE</scope>
    <source>
        <strain evidence="2">SnTB1</strain>
    </source>
</reference>
<feature type="signal peptide" evidence="1">
    <location>
        <begin position="1"/>
        <end position="24"/>
    </location>
</feature>
<organism evidence="2 3">
    <name type="scientific">Sclerotinia nivalis</name>
    <dbReference type="NCBI Taxonomy" id="352851"/>
    <lineage>
        <taxon>Eukaryota</taxon>
        <taxon>Fungi</taxon>
        <taxon>Dikarya</taxon>
        <taxon>Ascomycota</taxon>
        <taxon>Pezizomycotina</taxon>
        <taxon>Leotiomycetes</taxon>
        <taxon>Helotiales</taxon>
        <taxon>Sclerotiniaceae</taxon>
        <taxon>Sclerotinia</taxon>
    </lineage>
</organism>
<comment type="caution">
    <text evidence="2">The sequence shown here is derived from an EMBL/GenBank/DDBJ whole genome shotgun (WGS) entry which is preliminary data.</text>
</comment>
<evidence type="ECO:0000313" key="3">
    <source>
        <dbReference type="Proteomes" id="UP001152300"/>
    </source>
</evidence>
<protein>
    <submittedName>
        <fullName evidence="2">Uncharacterized protein</fullName>
    </submittedName>
</protein>
<feature type="chain" id="PRO_5040984090" evidence="1">
    <location>
        <begin position="25"/>
        <end position="233"/>
    </location>
</feature>
<keyword evidence="1" id="KW-0732">Signal</keyword>